<dbReference type="InterPro" id="IPR041469">
    <property type="entry name" value="Subtilisin-like_FN3"/>
</dbReference>
<evidence type="ECO:0000256" key="5">
    <source>
        <dbReference type="ARBA" id="ARBA00022801"/>
    </source>
</evidence>
<evidence type="ECO:0000259" key="10">
    <source>
        <dbReference type="Pfam" id="PF00082"/>
    </source>
</evidence>
<protein>
    <submittedName>
        <fullName evidence="14">Subtilisin-like protease SDD1</fullName>
    </submittedName>
</protein>
<dbReference type="CDD" id="cd02120">
    <property type="entry name" value="PA_subtilisin_like"/>
    <property type="match status" value="1"/>
</dbReference>
<evidence type="ECO:0000259" key="13">
    <source>
        <dbReference type="Pfam" id="PF17766"/>
    </source>
</evidence>
<evidence type="ECO:0000259" key="11">
    <source>
        <dbReference type="Pfam" id="PF02225"/>
    </source>
</evidence>
<dbReference type="PROSITE" id="PS51892">
    <property type="entry name" value="SUBTILASE"/>
    <property type="match status" value="1"/>
</dbReference>
<evidence type="ECO:0000313" key="14">
    <source>
        <dbReference type="EMBL" id="KAK8950882.1"/>
    </source>
</evidence>
<dbReference type="InterPro" id="IPR000209">
    <property type="entry name" value="Peptidase_S8/S53_dom"/>
</dbReference>
<sequence length="706" mass="73426">MNTLSAEEHINYYKSFLPAHSSSSSGGQRLVYSYHNAISGFAAKLTSDEFKAIEKLDGVLHAYPDRLISLHTTHVSDFLGLNPKSCFMRDTNFGKGAIIGILDTGILPTHPSFKDTGIAQPPPTKWKGHCEFKPDMCNNKIVGAKSFHHGGKDLPFDDDGHGTHTASIAAGWLVRNADVLGNARGTASGVAPGAHLAIYKVCHAGGCLASDVLGGIDQAIADGVDVISISLGGPAVPFYDDAVAIGALAAVEKGIFVSSSAGNAGPGRATVQNDAPWLLTTGAGSTDRAIRATVRLGSGVEIDGESSYQPIGFTSILLPIAYPGAGGGSRAKTCADGSLSRLNVRGKIVLCHTGGSNTSIEKGVIVARAGGVAMILVNDEKRQSTVEAGTHVLPTSHVGYTEGARIIEYVASANPTATILFKGTVYGASAAPAVASFSGRGPSTVNEGILKPDIIGPGVNLAAAWPFPVGPPALGAGNMTLPTFNMASGTSASAAVLAGVATLLKLSHPDWSPAAIKSAMMTTADVWDRDGGMIVDETLGEAGYFAVGSGHVNPTRADDPGLLYDLQPVDYIPYLCGLGYADKQVSTIARRSVECSVFEAMAAEQLNYPSISVAMGSNSEKTVMRTVSNVGEEEAVYSVQIRAPEGVEVTVYPGKLGFSAIKQNRSFNVYFSTGDVGERRGTVAQGQLTWVSGKHFVRSPLLISFV</sequence>
<feature type="active site" description="Charge relay system" evidence="8 9">
    <location>
        <position position="103"/>
    </location>
</feature>
<dbReference type="PROSITE" id="PS00136">
    <property type="entry name" value="SUBTILASE_ASP"/>
    <property type="match status" value="1"/>
</dbReference>
<dbReference type="Pfam" id="PF17766">
    <property type="entry name" value="fn3_6"/>
    <property type="match status" value="1"/>
</dbReference>
<dbReference type="GO" id="GO:0006508">
    <property type="term" value="P:proteolysis"/>
    <property type="evidence" value="ECO:0007669"/>
    <property type="project" value="UniProtKB-KW"/>
</dbReference>
<keyword evidence="5 9" id="KW-0378">Hydrolase</keyword>
<dbReference type="Proteomes" id="UP001418222">
    <property type="component" value="Unassembled WGS sequence"/>
</dbReference>
<evidence type="ECO:0000256" key="3">
    <source>
        <dbReference type="ARBA" id="ARBA00022670"/>
    </source>
</evidence>
<dbReference type="Gene3D" id="2.60.40.2310">
    <property type="match status" value="1"/>
</dbReference>
<dbReference type="InterPro" id="IPR045051">
    <property type="entry name" value="SBT"/>
</dbReference>
<name>A0AAP0BV69_9ASPA</name>
<keyword evidence="7" id="KW-0325">Glycoprotein</keyword>
<dbReference type="PANTHER" id="PTHR10795">
    <property type="entry name" value="PROPROTEIN CONVERTASE SUBTILISIN/KEXIN"/>
    <property type="match status" value="1"/>
</dbReference>
<dbReference type="GO" id="GO:0004252">
    <property type="term" value="F:serine-type endopeptidase activity"/>
    <property type="evidence" value="ECO:0007669"/>
    <property type="project" value="UniProtKB-UniRule"/>
</dbReference>
<dbReference type="InterPro" id="IPR010259">
    <property type="entry name" value="S8pro/Inhibitor_I9"/>
</dbReference>
<comment type="caution">
    <text evidence="14">The sequence shown here is derived from an EMBL/GenBank/DDBJ whole genome shotgun (WGS) entry which is preliminary data.</text>
</comment>
<dbReference type="FunFam" id="2.60.40.2310:FF:000001">
    <property type="entry name" value="Subtilisin-like protease SBT1.5"/>
    <property type="match status" value="1"/>
</dbReference>
<dbReference type="EMBL" id="JBBWWQ010000003">
    <property type="protein sequence ID" value="KAK8950882.1"/>
    <property type="molecule type" value="Genomic_DNA"/>
</dbReference>
<dbReference type="InterPro" id="IPR037045">
    <property type="entry name" value="S8pro/Inhibitor_I9_sf"/>
</dbReference>
<dbReference type="InterPro" id="IPR034197">
    <property type="entry name" value="Peptidases_S8_3"/>
</dbReference>
<feature type="domain" description="Subtilisin-like protease fibronectin type-III" evidence="13">
    <location>
        <begin position="605"/>
        <end position="703"/>
    </location>
</feature>
<evidence type="ECO:0000256" key="6">
    <source>
        <dbReference type="ARBA" id="ARBA00022825"/>
    </source>
</evidence>
<keyword evidence="3 9" id="KW-0645">Protease</keyword>
<dbReference type="SUPFAM" id="SSF52743">
    <property type="entry name" value="Subtilisin-like"/>
    <property type="match status" value="1"/>
</dbReference>
<keyword evidence="4" id="KW-0732">Signal</keyword>
<proteinExistence type="inferred from homology"/>
<keyword evidence="15" id="KW-1185">Reference proteome</keyword>
<comment type="subcellular location">
    <subcellularLocation>
        <location evidence="1">Secreted</location>
    </subcellularLocation>
</comment>
<evidence type="ECO:0000256" key="7">
    <source>
        <dbReference type="ARBA" id="ARBA00023180"/>
    </source>
</evidence>
<dbReference type="GO" id="GO:0005576">
    <property type="term" value="C:extracellular region"/>
    <property type="evidence" value="ECO:0007669"/>
    <property type="project" value="UniProtKB-SubCell"/>
</dbReference>
<dbReference type="Pfam" id="PF02225">
    <property type="entry name" value="PA"/>
    <property type="match status" value="1"/>
</dbReference>
<dbReference type="Pfam" id="PF05922">
    <property type="entry name" value="Inhibitor_I9"/>
    <property type="match status" value="1"/>
</dbReference>
<feature type="domain" description="PA" evidence="11">
    <location>
        <begin position="331"/>
        <end position="406"/>
    </location>
</feature>
<dbReference type="Gene3D" id="3.50.30.30">
    <property type="match status" value="1"/>
</dbReference>
<dbReference type="Gene3D" id="3.30.70.80">
    <property type="entry name" value="Peptidase S8 propeptide/proteinase inhibitor I9"/>
    <property type="match status" value="1"/>
</dbReference>
<reference evidence="14 15" key="1">
    <citation type="journal article" date="2022" name="Nat. Plants">
        <title>Genomes of leafy and leafless Platanthera orchids illuminate the evolution of mycoheterotrophy.</title>
        <authorList>
            <person name="Li M.H."/>
            <person name="Liu K.W."/>
            <person name="Li Z."/>
            <person name="Lu H.C."/>
            <person name="Ye Q.L."/>
            <person name="Zhang D."/>
            <person name="Wang J.Y."/>
            <person name="Li Y.F."/>
            <person name="Zhong Z.M."/>
            <person name="Liu X."/>
            <person name="Yu X."/>
            <person name="Liu D.K."/>
            <person name="Tu X.D."/>
            <person name="Liu B."/>
            <person name="Hao Y."/>
            <person name="Liao X.Y."/>
            <person name="Jiang Y.T."/>
            <person name="Sun W.H."/>
            <person name="Chen J."/>
            <person name="Chen Y.Q."/>
            <person name="Ai Y."/>
            <person name="Zhai J.W."/>
            <person name="Wu S.S."/>
            <person name="Zhou Z."/>
            <person name="Hsiao Y.Y."/>
            <person name="Wu W.L."/>
            <person name="Chen Y.Y."/>
            <person name="Lin Y.F."/>
            <person name="Hsu J.L."/>
            <person name="Li C.Y."/>
            <person name="Wang Z.W."/>
            <person name="Zhao X."/>
            <person name="Zhong W.Y."/>
            <person name="Ma X.K."/>
            <person name="Ma L."/>
            <person name="Huang J."/>
            <person name="Chen G.Z."/>
            <person name="Huang M.Z."/>
            <person name="Huang L."/>
            <person name="Peng D.H."/>
            <person name="Luo Y.B."/>
            <person name="Zou S.Q."/>
            <person name="Chen S.P."/>
            <person name="Lan S."/>
            <person name="Tsai W.C."/>
            <person name="Van de Peer Y."/>
            <person name="Liu Z.J."/>
        </authorList>
    </citation>
    <scope>NUCLEOTIDE SEQUENCE [LARGE SCALE GENOMIC DNA]</scope>
    <source>
        <strain evidence="14">Lor287</strain>
    </source>
</reference>
<dbReference type="InterPro" id="IPR015500">
    <property type="entry name" value="Peptidase_S8_subtilisin-rel"/>
</dbReference>
<feature type="domain" description="Inhibitor I9" evidence="12">
    <location>
        <begin position="6"/>
        <end position="71"/>
    </location>
</feature>
<evidence type="ECO:0000259" key="12">
    <source>
        <dbReference type="Pfam" id="PF05922"/>
    </source>
</evidence>
<dbReference type="CDD" id="cd04852">
    <property type="entry name" value="Peptidases_S8_3"/>
    <property type="match status" value="1"/>
</dbReference>
<feature type="active site" description="Charge relay system" evidence="8 9">
    <location>
        <position position="161"/>
    </location>
</feature>
<gene>
    <name evidence="14" type="primary">SDD1</name>
    <name evidence="14" type="ORF">KSP39_PZI004346</name>
</gene>
<dbReference type="AlphaFoldDB" id="A0AAP0BV69"/>
<dbReference type="PRINTS" id="PR00723">
    <property type="entry name" value="SUBTILISIN"/>
</dbReference>
<dbReference type="Gene3D" id="3.40.50.200">
    <property type="entry name" value="Peptidase S8/S53 domain"/>
    <property type="match status" value="1"/>
</dbReference>
<feature type="domain" description="Peptidase S8/S53" evidence="10">
    <location>
        <begin position="94"/>
        <end position="528"/>
    </location>
</feature>
<evidence type="ECO:0000256" key="4">
    <source>
        <dbReference type="ARBA" id="ARBA00022729"/>
    </source>
</evidence>
<evidence type="ECO:0000256" key="1">
    <source>
        <dbReference type="ARBA" id="ARBA00004613"/>
    </source>
</evidence>
<comment type="similarity">
    <text evidence="2 9">Belongs to the peptidase S8 family.</text>
</comment>
<evidence type="ECO:0000256" key="2">
    <source>
        <dbReference type="ARBA" id="ARBA00011073"/>
    </source>
</evidence>
<accession>A0AAP0BV69</accession>
<keyword evidence="6 9" id="KW-0720">Serine protease</keyword>
<evidence type="ECO:0000256" key="8">
    <source>
        <dbReference type="PIRSR" id="PIRSR615500-1"/>
    </source>
</evidence>
<dbReference type="InterPro" id="IPR003137">
    <property type="entry name" value="PA_domain"/>
</dbReference>
<evidence type="ECO:0000256" key="9">
    <source>
        <dbReference type="PROSITE-ProRule" id="PRU01240"/>
    </source>
</evidence>
<dbReference type="InterPro" id="IPR023827">
    <property type="entry name" value="Peptidase_S8_Asp-AS"/>
</dbReference>
<dbReference type="Pfam" id="PF00082">
    <property type="entry name" value="Peptidase_S8"/>
    <property type="match status" value="1"/>
</dbReference>
<feature type="active site" description="Charge relay system" evidence="8 9">
    <location>
        <position position="491"/>
    </location>
</feature>
<dbReference type="InterPro" id="IPR036852">
    <property type="entry name" value="Peptidase_S8/S53_dom_sf"/>
</dbReference>
<organism evidence="14 15">
    <name type="scientific">Platanthera zijinensis</name>
    <dbReference type="NCBI Taxonomy" id="2320716"/>
    <lineage>
        <taxon>Eukaryota</taxon>
        <taxon>Viridiplantae</taxon>
        <taxon>Streptophyta</taxon>
        <taxon>Embryophyta</taxon>
        <taxon>Tracheophyta</taxon>
        <taxon>Spermatophyta</taxon>
        <taxon>Magnoliopsida</taxon>
        <taxon>Liliopsida</taxon>
        <taxon>Asparagales</taxon>
        <taxon>Orchidaceae</taxon>
        <taxon>Orchidoideae</taxon>
        <taxon>Orchideae</taxon>
        <taxon>Orchidinae</taxon>
        <taxon>Platanthera</taxon>
    </lineage>
</organism>
<evidence type="ECO:0000313" key="15">
    <source>
        <dbReference type="Proteomes" id="UP001418222"/>
    </source>
</evidence>